<proteinExistence type="predicted"/>
<sequence length="309" mass="36112">MNKCIFHKAITLNITTYKELNTKGKELVSLLEDFFNYFHEYINTELEIDFELMNGRERTMKLNNKNLSKIYELFIQGNVQCLEISSPGDFEYPEKPSYSEDEILLHLPHRCKIAIECNLAATYPPNFSNKSIFPNDFSISLSDQLFDGYIPANIQTKFRLLFQKAVRLLEADTGYITYESKLVRLTMQSSFEDYWGINIYRHPGFSTRLRGYFWDNYLSEQHIATLGGIKLIKDSAPCDIIEPVIHSDKLGVFLQLTDDINNYSDDQLVRLRKYLWPLLDVESIKFEIYNGEPRFLEIPPGYITRLVES</sequence>
<evidence type="ECO:0000313" key="1">
    <source>
        <dbReference type="EMBL" id="RUT40313.1"/>
    </source>
</evidence>
<reference evidence="1 2" key="1">
    <citation type="submission" date="2018-12" db="EMBL/GenBank/DDBJ databases">
        <authorList>
            <person name="Sun L."/>
            <person name="Chen Z."/>
        </authorList>
    </citation>
    <scope>NUCLEOTIDE SEQUENCE [LARGE SCALE GENOMIC DNA]</scope>
    <source>
        <strain evidence="1 2">DSM 15890</strain>
    </source>
</reference>
<dbReference type="EMBL" id="RZNY01000038">
    <property type="protein sequence ID" value="RUT40313.1"/>
    <property type="molecule type" value="Genomic_DNA"/>
</dbReference>
<evidence type="ECO:0000313" key="2">
    <source>
        <dbReference type="Proteomes" id="UP000279446"/>
    </source>
</evidence>
<accession>A0A433XZ01</accession>
<dbReference type="AlphaFoldDB" id="A0A433XZ01"/>
<organism evidence="1 2">
    <name type="scientific">Paenibacillus anaericanus</name>
    <dbReference type="NCBI Taxonomy" id="170367"/>
    <lineage>
        <taxon>Bacteria</taxon>
        <taxon>Bacillati</taxon>
        <taxon>Bacillota</taxon>
        <taxon>Bacilli</taxon>
        <taxon>Bacillales</taxon>
        <taxon>Paenibacillaceae</taxon>
        <taxon>Paenibacillus</taxon>
    </lineage>
</organism>
<dbReference type="Proteomes" id="UP000279446">
    <property type="component" value="Unassembled WGS sequence"/>
</dbReference>
<dbReference type="RefSeq" id="WP_127194811.1">
    <property type="nucleotide sequence ID" value="NZ_RZNY01000038.1"/>
</dbReference>
<comment type="caution">
    <text evidence="1">The sequence shown here is derived from an EMBL/GenBank/DDBJ whole genome shotgun (WGS) entry which is preliminary data.</text>
</comment>
<name>A0A433XZ01_9BACL</name>
<gene>
    <name evidence="1" type="ORF">EJP82_25155</name>
</gene>
<keyword evidence="2" id="KW-1185">Reference proteome</keyword>
<protein>
    <submittedName>
        <fullName evidence="1">Uncharacterized protein</fullName>
    </submittedName>
</protein>
<dbReference type="OrthoDB" id="2598308at2"/>